<evidence type="ECO:0000313" key="2">
    <source>
        <dbReference type="Proteomes" id="UP000055024"/>
    </source>
</evidence>
<sequence length="48" mass="5696">MVDTYNLYTQELEDRTSEFQNPETQDAWSFFFLILIQLTQSVALKAHL</sequence>
<keyword evidence="2" id="KW-1185">Reference proteome</keyword>
<dbReference type="EMBL" id="JYDP01005859">
    <property type="protein sequence ID" value="KRY93949.1"/>
    <property type="molecule type" value="Genomic_DNA"/>
</dbReference>
<comment type="caution">
    <text evidence="1">The sequence shown here is derived from an EMBL/GenBank/DDBJ whole genome shotgun (WGS) entry which is preliminary data.</text>
</comment>
<evidence type="ECO:0000313" key="1">
    <source>
        <dbReference type="EMBL" id="KRY93949.1"/>
    </source>
</evidence>
<name>A0A0V1G6Z6_9BILA</name>
<proteinExistence type="predicted"/>
<reference evidence="1 2" key="1">
    <citation type="submission" date="2015-01" db="EMBL/GenBank/DDBJ databases">
        <title>Evolution of Trichinella species and genotypes.</title>
        <authorList>
            <person name="Korhonen P.K."/>
            <person name="Edoardo P."/>
            <person name="Giuseppe L.R."/>
            <person name="Gasser R.B."/>
        </authorList>
    </citation>
    <scope>NUCLEOTIDE SEQUENCE [LARGE SCALE GENOMIC DNA]</scope>
    <source>
        <strain evidence="1">ISS1029</strain>
    </source>
</reference>
<organism evidence="1 2">
    <name type="scientific">Trichinella zimbabwensis</name>
    <dbReference type="NCBI Taxonomy" id="268475"/>
    <lineage>
        <taxon>Eukaryota</taxon>
        <taxon>Metazoa</taxon>
        <taxon>Ecdysozoa</taxon>
        <taxon>Nematoda</taxon>
        <taxon>Enoplea</taxon>
        <taxon>Dorylaimia</taxon>
        <taxon>Trichinellida</taxon>
        <taxon>Trichinellidae</taxon>
        <taxon>Trichinella</taxon>
    </lineage>
</organism>
<accession>A0A0V1G6Z6</accession>
<dbReference type="Proteomes" id="UP000055024">
    <property type="component" value="Unassembled WGS sequence"/>
</dbReference>
<gene>
    <name evidence="1" type="ORF">T11_15253</name>
</gene>
<protein>
    <submittedName>
        <fullName evidence="1">Uncharacterized protein</fullName>
    </submittedName>
</protein>
<dbReference type="AlphaFoldDB" id="A0A0V1G6Z6"/>